<feature type="region of interest" description="Disordered" evidence="7">
    <location>
        <begin position="81"/>
        <end position="102"/>
    </location>
</feature>
<dbReference type="InterPro" id="IPR041885">
    <property type="entry name" value="MAN1_winged_helix_dom"/>
</dbReference>
<evidence type="ECO:0000256" key="5">
    <source>
        <dbReference type="ARBA" id="ARBA00023136"/>
    </source>
</evidence>
<dbReference type="Pfam" id="PF09402">
    <property type="entry name" value="MSC"/>
    <property type="match status" value="1"/>
</dbReference>
<dbReference type="GO" id="GO:0071763">
    <property type="term" value="P:nuclear membrane organization"/>
    <property type="evidence" value="ECO:0007669"/>
    <property type="project" value="TreeGrafter"/>
</dbReference>
<dbReference type="InterPro" id="IPR044780">
    <property type="entry name" value="Heh2/Src1"/>
</dbReference>
<dbReference type="GO" id="GO:0005783">
    <property type="term" value="C:endoplasmic reticulum"/>
    <property type="evidence" value="ECO:0007669"/>
    <property type="project" value="TreeGrafter"/>
</dbReference>
<dbReference type="GO" id="GO:0005637">
    <property type="term" value="C:nuclear inner membrane"/>
    <property type="evidence" value="ECO:0007669"/>
    <property type="project" value="UniProtKB-SubCell"/>
</dbReference>
<proteinExistence type="predicted"/>
<gene>
    <name evidence="10" type="ORF">Ddye_000993</name>
</gene>
<keyword evidence="11" id="KW-1185">Reference proteome</keyword>
<feature type="compositionally biased region" description="Polar residues" evidence="7">
    <location>
        <begin position="18"/>
        <end position="28"/>
    </location>
</feature>
<evidence type="ECO:0000256" key="8">
    <source>
        <dbReference type="SAM" id="Phobius"/>
    </source>
</evidence>
<keyword evidence="3 8" id="KW-0812">Transmembrane</keyword>
<keyword evidence="2" id="KW-0597">Phosphoprotein</keyword>
<dbReference type="AlphaFoldDB" id="A0AAD9XMR8"/>
<evidence type="ECO:0000256" key="4">
    <source>
        <dbReference type="ARBA" id="ARBA00022989"/>
    </source>
</evidence>
<name>A0AAD9XMR8_9ROSI</name>
<dbReference type="InterPro" id="IPR018996">
    <property type="entry name" value="Man1/Src1-like_C"/>
</dbReference>
<comment type="subcellular location">
    <subcellularLocation>
        <location evidence="1">Nucleus inner membrane</location>
    </subcellularLocation>
</comment>
<evidence type="ECO:0000256" key="7">
    <source>
        <dbReference type="SAM" id="MobiDB-lite"/>
    </source>
</evidence>
<sequence length="471" mass="54575">MMMEFDERDVLKMVNLPPENQNVQSSTPSSPPYDLISSSKREDQRSISSRMWRSALVSPSKRCLTVNRGFNRILDDRILAMSSTRKKRPKPKPSSLPSPSLPSWAVDPPQALFPSKQELFRVVTVLAIASSVVIACNYFVNFLNPTLKPFCDSNSDSLHSHTDSCQPCPSNRECYQGKLECLHGYRKHRNLCFEDGDINETAKKLSEMVEHRLCKAYAQVSCDGSGSIWVQEDDLVKDLDEHELMKNFESKNAIYIYAKQRTMDTISSVLESRTNSYGIKEWKCPDLLAEQYEPFTCRIRQWVSKHALIVVPFCALLVGCTLLLWKLRRRWYLSIRVEELYRQVCEILEENALMSKSKSENGECEPWIVASRLRDHLLLPKERKNPVIWKKVEELVQEDSRVDQYPKLLRGESKVVWEWQVEGSLSSSKMRKKGEANKLKYPEGGDMKFDQEQRTLNAVQMVMKDRFWKIQ</sequence>
<evidence type="ECO:0000259" key="9">
    <source>
        <dbReference type="Pfam" id="PF09402"/>
    </source>
</evidence>
<dbReference type="GO" id="GO:0034399">
    <property type="term" value="C:nuclear periphery"/>
    <property type="evidence" value="ECO:0007669"/>
    <property type="project" value="TreeGrafter"/>
</dbReference>
<dbReference type="Gene3D" id="1.10.10.1180">
    <property type="entry name" value="MAN1, winged-helix domain"/>
    <property type="match status" value="1"/>
</dbReference>
<keyword evidence="4 8" id="KW-1133">Transmembrane helix</keyword>
<evidence type="ECO:0000256" key="3">
    <source>
        <dbReference type="ARBA" id="ARBA00022692"/>
    </source>
</evidence>
<evidence type="ECO:0000256" key="1">
    <source>
        <dbReference type="ARBA" id="ARBA00004540"/>
    </source>
</evidence>
<dbReference type="EMBL" id="JANJYI010000001">
    <property type="protein sequence ID" value="KAK2662419.1"/>
    <property type="molecule type" value="Genomic_DNA"/>
</dbReference>
<keyword evidence="6" id="KW-0539">Nucleus</keyword>
<accession>A0AAD9XMR8</accession>
<evidence type="ECO:0000313" key="11">
    <source>
        <dbReference type="Proteomes" id="UP001280121"/>
    </source>
</evidence>
<dbReference type="PANTHER" id="PTHR47808:SF2">
    <property type="entry name" value="LEM DOMAIN-CONTAINING PROTEIN 2"/>
    <property type="match status" value="1"/>
</dbReference>
<comment type="caution">
    <text evidence="10">The sequence shown here is derived from an EMBL/GenBank/DDBJ whole genome shotgun (WGS) entry which is preliminary data.</text>
</comment>
<reference evidence="10" key="1">
    <citation type="journal article" date="2023" name="Plant J.">
        <title>Genome sequences and population genomics provide insights into the demographic history, inbreeding, and mutation load of two 'living fossil' tree species of Dipteronia.</title>
        <authorList>
            <person name="Feng Y."/>
            <person name="Comes H.P."/>
            <person name="Chen J."/>
            <person name="Zhu S."/>
            <person name="Lu R."/>
            <person name="Zhang X."/>
            <person name="Li P."/>
            <person name="Qiu J."/>
            <person name="Olsen K.M."/>
            <person name="Qiu Y."/>
        </authorList>
    </citation>
    <scope>NUCLEOTIDE SEQUENCE</scope>
    <source>
        <strain evidence="10">KIB01</strain>
    </source>
</reference>
<keyword evidence="5 8" id="KW-0472">Membrane</keyword>
<dbReference type="GO" id="GO:0003682">
    <property type="term" value="F:chromatin binding"/>
    <property type="evidence" value="ECO:0007669"/>
    <property type="project" value="InterPro"/>
</dbReference>
<evidence type="ECO:0000313" key="10">
    <source>
        <dbReference type="EMBL" id="KAK2662419.1"/>
    </source>
</evidence>
<feature type="transmembrane region" description="Helical" evidence="8">
    <location>
        <begin position="119"/>
        <end position="140"/>
    </location>
</feature>
<feature type="domain" description="Man1/Src1-like C-terminal" evidence="9">
    <location>
        <begin position="145"/>
        <end position="419"/>
    </location>
</feature>
<dbReference type="PANTHER" id="PTHR47808">
    <property type="entry name" value="INNER NUCLEAR MEMBRANE PROTEIN HEH2-RELATED"/>
    <property type="match status" value="1"/>
</dbReference>
<evidence type="ECO:0000256" key="2">
    <source>
        <dbReference type="ARBA" id="ARBA00022553"/>
    </source>
</evidence>
<dbReference type="Proteomes" id="UP001280121">
    <property type="component" value="Unassembled WGS sequence"/>
</dbReference>
<feature type="transmembrane region" description="Helical" evidence="8">
    <location>
        <begin position="306"/>
        <end position="325"/>
    </location>
</feature>
<feature type="region of interest" description="Disordered" evidence="7">
    <location>
        <begin position="18"/>
        <end position="43"/>
    </location>
</feature>
<evidence type="ECO:0000256" key="6">
    <source>
        <dbReference type="ARBA" id="ARBA00023242"/>
    </source>
</evidence>
<organism evidence="10 11">
    <name type="scientific">Dipteronia dyeriana</name>
    <dbReference type="NCBI Taxonomy" id="168575"/>
    <lineage>
        <taxon>Eukaryota</taxon>
        <taxon>Viridiplantae</taxon>
        <taxon>Streptophyta</taxon>
        <taxon>Embryophyta</taxon>
        <taxon>Tracheophyta</taxon>
        <taxon>Spermatophyta</taxon>
        <taxon>Magnoliopsida</taxon>
        <taxon>eudicotyledons</taxon>
        <taxon>Gunneridae</taxon>
        <taxon>Pentapetalae</taxon>
        <taxon>rosids</taxon>
        <taxon>malvids</taxon>
        <taxon>Sapindales</taxon>
        <taxon>Sapindaceae</taxon>
        <taxon>Hippocastanoideae</taxon>
        <taxon>Acereae</taxon>
        <taxon>Dipteronia</taxon>
    </lineage>
</organism>
<protein>
    <recommendedName>
        <fullName evidence="9">Man1/Src1-like C-terminal domain-containing protein</fullName>
    </recommendedName>
</protein>